<accession>A0A239GDS0</accession>
<keyword evidence="4" id="KW-1185">Reference proteome</keyword>
<name>A0A239GDS0_9FIRM</name>
<dbReference type="InterPro" id="IPR029058">
    <property type="entry name" value="AB_hydrolase_fold"/>
</dbReference>
<dbReference type="OrthoDB" id="2751280at2"/>
<reference evidence="3 4" key="1">
    <citation type="submission" date="2017-06" db="EMBL/GenBank/DDBJ databases">
        <authorList>
            <person name="Kim H.J."/>
            <person name="Triplett B.A."/>
        </authorList>
    </citation>
    <scope>NUCLEOTIDE SEQUENCE [LARGE SCALE GENOMIC DNA]</scope>
    <source>
        <strain evidence="3 4">SCA</strain>
    </source>
</reference>
<dbReference type="GO" id="GO:0016787">
    <property type="term" value="F:hydrolase activity"/>
    <property type="evidence" value="ECO:0007669"/>
    <property type="project" value="UniProtKB-KW"/>
</dbReference>
<evidence type="ECO:0000256" key="2">
    <source>
        <dbReference type="ARBA" id="ARBA00022801"/>
    </source>
</evidence>
<organism evidence="3 4">
    <name type="scientific">Anaerovirgula multivorans</name>
    <dbReference type="NCBI Taxonomy" id="312168"/>
    <lineage>
        <taxon>Bacteria</taxon>
        <taxon>Bacillati</taxon>
        <taxon>Bacillota</taxon>
        <taxon>Clostridia</taxon>
        <taxon>Peptostreptococcales</taxon>
        <taxon>Natronincolaceae</taxon>
        <taxon>Anaerovirgula</taxon>
    </lineage>
</organism>
<proteinExistence type="predicted"/>
<dbReference type="GO" id="GO:0005576">
    <property type="term" value="C:extracellular region"/>
    <property type="evidence" value="ECO:0007669"/>
    <property type="project" value="InterPro"/>
</dbReference>
<dbReference type="EMBL" id="FZOJ01000016">
    <property type="protein sequence ID" value="SNS66623.1"/>
    <property type="molecule type" value="Genomic_DNA"/>
</dbReference>
<dbReference type="Pfam" id="PF10503">
    <property type="entry name" value="Esterase_PHB"/>
    <property type="match status" value="1"/>
</dbReference>
<dbReference type="Proteomes" id="UP000198304">
    <property type="component" value="Unassembled WGS sequence"/>
</dbReference>
<protein>
    <submittedName>
        <fullName evidence="3">Esterase, PHB depolymerase family</fullName>
    </submittedName>
</protein>
<sequence length="611" mass="69423">MFKKQIAKRWFKTPLSVLMVMILLLVGLQTPVFAQTQITTFPELNYMGLTEMLNPQNPYEPMLKGLYQDKVTVNGKERSFVTFIPESVTQGDNSIYIAVPSGVDTAKFLETSGWKNIAQKHKLYLFAFEPENQKWDTSKAVDEIDYIRAVYARVNTRPYYNIIMGNYYFVGYGEGGTLFQQYIMANPKIAAGLAVFDGSDISQSYMEEVGARTSDDPRVPLSKVKVPIWIITENLNDTTQNVINYWLNANDTTEDVYSTEYATVYKQSLVTTRRLDNEQNVSSVQVSVRSSNYNDPKFNEVVWKDFLSKTCRYGTDVYNNALRAYASFEELGVEKVEINVDGYTRHWFQYVPTSVRENPEKEVPLVLALHGSGQTGAIFVSYTEWYKVAEERGFIVVFPTGYPGAFADGTPRPYWNITRDPERPDDVKFIDEMIKAMKNNYAIDDNRVYVTGQSLGSMMTNTLVLTMPEIFAAAAGTSGSLLRISNPDYKFPEGVNIDYEIPVGLIFGEKDLWGGGSLNANSDAKATIVYWIARNNAGSVEEPLTYKSGIFNHQVWNNEDGIPMVRYTITQGRGHNCIAAEMWLLWDEFLSKFSRNENGKIEYMQDADVMR</sequence>
<evidence type="ECO:0000256" key="1">
    <source>
        <dbReference type="ARBA" id="ARBA00022729"/>
    </source>
</evidence>
<dbReference type="PANTHER" id="PTHR43037:SF5">
    <property type="entry name" value="FERULOYL ESTERASE"/>
    <property type="match status" value="1"/>
</dbReference>
<dbReference type="SUPFAM" id="SSF53474">
    <property type="entry name" value="alpha/beta-Hydrolases"/>
    <property type="match status" value="2"/>
</dbReference>
<dbReference type="PANTHER" id="PTHR43037">
    <property type="entry name" value="UNNAMED PRODUCT-RELATED"/>
    <property type="match status" value="1"/>
</dbReference>
<dbReference type="InterPro" id="IPR010126">
    <property type="entry name" value="Esterase_phb"/>
</dbReference>
<dbReference type="InterPro" id="IPR050955">
    <property type="entry name" value="Plant_Biomass_Hydrol_Est"/>
</dbReference>
<dbReference type="Gene3D" id="3.40.50.1820">
    <property type="entry name" value="alpha/beta hydrolase"/>
    <property type="match status" value="2"/>
</dbReference>
<dbReference type="AlphaFoldDB" id="A0A239GDS0"/>
<gene>
    <name evidence="3" type="ORF">SAMN05446037_101633</name>
</gene>
<evidence type="ECO:0000313" key="4">
    <source>
        <dbReference type="Proteomes" id="UP000198304"/>
    </source>
</evidence>
<keyword evidence="2" id="KW-0378">Hydrolase</keyword>
<dbReference type="RefSeq" id="WP_089283782.1">
    <property type="nucleotide sequence ID" value="NZ_FZOJ01000016.1"/>
</dbReference>
<keyword evidence="1" id="KW-0732">Signal</keyword>
<evidence type="ECO:0000313" key="3">
    <source>
        <dbReference type="EMBL" id="SNS66623.1"/>
    </source>
</evidence>